<feature type="signal peptide" evidence="1">
    <location>
        <begin position="1"/>
        <end position="20"/>
    </location>
</feature>
<sequence length="149" mass="15808">MLTAGLLTAGLLTACSGEQAATPAQYLPPAEAQSRFGDIIVRYNALPTLSLAEATAADSGLPRDADTAMVIVAVRRQTGSEELPQAASVTGVASDLSGKRQPIAFRDIAVAGYQDHVGQVTVSRNDHLRFELQVTVEGKTHRVQFDRGF</sequence>
<dbReference type="Gene3D" id="2.60.40.3340">
    <property type="entry name" value="Domain of unknown function DUF4426"/>
    <property type="match status" value="1"/>
</dbReference>
<dbReference type="STRING" id="344882.ABB29_08140"/>
<organism evidence="3 4">
    <name type="scientific">Pseudoxanthomonas dokdonensis</name>
    <dbReference type="NCBI Taxonomy" id="344882"/>
    <lineage>
        <taxon>Bacteria</taxon>
        <taxon>Pseudomonadati</taxon>
        <taxon>Pseudomonadota</taxon>
        <taxon>Gammaproteobacteria</taxon>
        <taxon>Lysobacterales</taxon>
        <taxon>Lysobacteraceae</taxon>
        <taxon>Pseudoxanthomonas</taxon>
    </lineage>
</organism>
<evidence type="ECO:0000313" key="4">
    <source>
        <dbReference type="Proteomes" id="UP000052052"/>
    </source>
</evidence>
<dbReference type="Pfam" id="PF14467">
    <property type="entry name" value="DUF4426"/>
    <property type="match status" value="1"/>
</dbReference>
<feature type="domain" description="DUF4426" evidence="2">
    <location>
        <begin position="34"/>
        <end position="149"/>
    </location>
</feature>
<evidence type="ECO:0000259" key="2">
    <source>
        <dbReference type="Pfam" id="PF14467"/>
    </source>
</evidence>
<dbReference type="InterPro" id="IPR025218">
    <property type="entry name" value="DUF4426"/>
</dbReference>
<protein>
    <recommendedName>
        <fullName evidence="2">DUF4426 domain-containing protein</fullName>
    </recommendedName>
</protein>
<dbReference type="AlphaFoldDB" id="A0A0R0CJW5"/>
<keyword evidence="1" id="KW-0732">Signal</keyword>
<dbReference type="Proteomes" id="UP000052052">
    <property type="component" value="Unassembled WGS sequence"/>
</dbReference>
<accession>A0A0R0CJW5</accession>
<dbReference type="PATRIC" id="fig|344882.3.peg.2979"/>
<evidence type="ECO:0000256" key="1">
    <source>
        <dbReference type="SAM" id="SignalP"/>
    </source>
</evidence>
<evidence type="ECO:0000313" key="3">
    <source>
        <dbReference type="EMBL" id="KRG70220.1"/>
    </source>
</evidence>
<gene>
    <name evidence="3" type="ORF">ABB29_08140</name>
</gene>
<proteinExistence type="predicted"/>
<reference evidence="3 4" key="1">
    <citation type="submission" date="2015-05" db="EMBL/GenBank/DDBJ databases">
        <title>Genome sequencing and analysis of members of genus Stenotrophomonas.</title>
        <authorList>
            <person name="Patil P.P."/>
            <person name="Midha S."/>
            <person name="Patil P.B."/>
        </authorList>
    </citation>
    <scope>NUCLEOTIDE SEQUENCE [LARGE SCALE GENOMIC DNA]</scope>
    <source>
        <strain evidence="3 4">DSM 21858</strain>
    </source>
</reference>
<name>A0A0R0CJW5_9GAMM</name>
<dbReference type="EMBL" id="LDJL01000007">
    <property type="protein sequence ID" value="KRG70220.1"/>
    <property type="molecule type" value="Genomic_DNA"/>
</dbReference>
<keyword evidence="4" id="KW-1185">Reference proteome</keyword>
<feature type="chain" id="PRO_5006394158" description="DUF4426 domain-containing protein" evidence="1">
    <location>
        <begin position="21"/>
        <end position="149"/>
    </location>
</feature>
<comment type="caution">
    <text evidence="3">The sequence shown here is derived from an EMBL/GenBank/DDBJ whole genome shotgun (WGS) entry which is preliminary data.</text>
</comment>